<dbReference type="EMBL" id="BAAAYG010000003">
    <property type="protein sequence ID" value="GAA3281646.1"/>
    <property type="molecule type" value="Genomic_DNA"/>
</dbReference>
<dbReference type="RefSeq" id="WP_344718317.1">
    <property type="nucleotide sequence ID" value="NZ_BAAAYG010000003.1"/>
</dbReference>
<sequence length="470" mass="51060">MPAPHRQHVPQGREPRPRGPRSLRRRLRRVAGLGLAGALTLAAGGCGTVVADDTVALDYWLWDANQLLPYTKCIEEFEERNPDISVRISQYGFDDYWMKLTAGFVAGTAPDVFTDHLSRYPEYVNRGLLHDLEDFEATAAVDPDEFQEGLADLWVGQDGGRYGMPKDFDAIGMFYNEEMIADAGLSSSDLQGLSWNPEDGGSFEDLVAHLTIDEDGVRGDEKGFDPNNVAVYGMASGGSGGTAGQATWSWVAGSTGWRFTDADVWGAEYNFDDPRLHEALDWYFSLVDKGYMAPYEEVGSDANVQQQLGSGRAALAPDGSWMTNSYVSLSGVDVGIAKLPAGPVGHPVSMYNGLADSISAQTEHPEESARLVAFLGSATCQNIVADAGVVLPARPESTQRAIEAFRENGVDVSAFTDLVENGHTMFYPVTESYGSVDSLMTPVLDEIYIGDRDPESLTRMNKKVNDLLPG</sequence>
<evidence type="ECO:0000256" key="2">
    <source>
        <dbReference type="ARBA" id="ARBA00008520"/>
    </source>
</evidence>
<comment type="caution">
    <text evidence="6">The sequence shown here is derived from an EMBL/GenBank/DDBJ whole genome shotgun (WGS) entry which is preliminary data.</text>
</comment>
<dbReference type="CDD" id="cd13585">
    <property type="entry name" value="PBP2_TMBP_like"/>
    <property type="match status" value="1"/>
</dbReference>
<keyword evidence="4" id="KW-0732">Signal</keyword>
<dbReference type="PANTHER" id="PTHR43649">
    <property type="entry name" value="ARABINOSE-BINDING PROTEIN-RELATED"/>
    <property type="match status" value="1"/>
</dbReference>
<dbReference type="Proteomes" id="UP001501736">
    <property type="component" value="Unassembled WGS sequence"/>
</dbReference>
<evidence type="ECO:0000256" key="1">
    <source>
        <dbReference type="ARBA" id="ARBA00004196"/>
    </source>
</evidence>
<dbReference type="Gene3D" id="3.40.190.10">
    <property type="entry name" value="Periplasmic binding protein-like II"/>
    <property type="match status" value="1"/>
</dbReference>
<accession>A0ABP6R9J6</accession>
<evidence type="ECO:0000256" key="4">
    <source>
        <dbReference type="ARBA" id="ARBA00022729"/>
    </source>
</evidence>
<dbReference type="PANTHER" id="PTHR43649:SF31">
    <property type="entry name" value="SN-GLYCEROL-3-PHOSPHATE-BINDING PERIPLASMIC PROTEIN UGPB"/>
    <property type="match status" value="1"/>
</dbReference>
<dbReference type="SUPFAM" id="SSF53850">
    <property type="entry name" value="Periplasmic binding protein-like II"/>
    <property type="match status" value="1"/>
</dbReference>
<organism evidence="6 7">
    <name type="scientific">Nesterenkonia halobia</name>
    <dbReference type="NCBI Taxonomy" id="37922"/>
    <lineage>
        <taxon>Bacteria</taxon>
        <taxon>Bacillati</taxon>
        <taxon>Actinomycetota</taxon>
        <taxon>Actinomycetes</taxon>
        <taxon>Micrococcales</taxon>
        <taxon>Micrococcaceae</taxon>
        <taxon>Nesterenkonia</taxon>
    </lineage>
</organism>
<name>A0ABP6R9J6_9MICC</name>
<dbReference type="InterPro" id="IPR006059">
    <property type="entry name" value="SBP"/>
</dbReference>
<evidence type="ECO:0000256" key="3">
    <source>
        <dbReference type="ARBA" id="ARBA00022448"/>
    </source>
</evidence>
<keyword evidence="7" id="KW-1185">Reference proteome</keyword>
<comment type="subcellular location">
    <subcellularLocation>
        <location evidence="1">Cell envelope</location>
    </subcellularLocation>
</comment>
<reference evidence="7" key="1">
    <citation type="journal article" date="2019" name="Int. J. Syst. Evol. Microbiol.">
        <title>The Global Catalogue of Microorganisms (GCM) 10K type strain sequencing project: providing services to taxonomists for standard genome sequencing and annotation.</title>
        <authorList>
            <consortium name="The Broad Institute Genomics Platform"/>
            <consortium name="The Broad Institute Genome Sequencing Center for Infectious Disease"/>
            <person name="Wu L."/>
            <person name="Ma J."/>
        </authorList>
    </citation>
    <scope>NUCLEOTIDE SEQUENCE [LARGE SCALE GENOMIC DNA]</scope>
    <source>
        <strain evidence="7">JCM 11483</strain>
    </source>
</reference>
<comment type="similarity">
    <text evidence="2">Belongs to the bacterial solute-binding protein 1 family.</text>
</comment>
<proteinExistence type="inferred from homology"/>
<dbReference type="InterPro" id="IPR050490">
    <property type="entry name" value="Bact_solute-bd_prot1"/>
</dbReference>
<gene>
    <name evidence="6" type="ORF">GCM10020260_07450</name>
</gene>
<evidence type="ECO:0000313" key="6">
    <source>
        <dbReference type="EMBL" id="GAA3281646.1"/>
    </source>
</evidence>
<feature type="region of interest" description="Disordered" evidence="5">
    <location>
        <begin position="1"/>
        <end position="21"/>
    </location>
</feature>
<evidence type="ECO:0000313" key="7">
    <source>
        <dbReference type="Proteomes" id="UP001501736"/>
    </source>
</evidence>
<evidence type="ECO:0000256" key="5">
    <source>
        <dbReference type="SAM" id="MobiDB-lite"/>
    </source>
</evidence>
<protein>
    <submittedName>
        <fullName evidence="6">Sugar ABC transporter substrate-binding protein</fullName>
    </submittedName>
</protein>
<dbReference type="Pfam" id="PF13416">
    <property type="entry name" value="SBP_bac_8"/>
    <property type="match status" value="1"/>
</dbReference>
<keyword evidence="3" id="KW-0813">Transport</keyword>